<evidence type="ECO:0000256" key="3">
    <source>
        <dbReference type="ARBA" id="ARBA00024947"/>
    </source>
</evidence>
<dbReference type="EMBL" id="NWUJ01000001">
    <property type="protein sequence ID" value="PFH38481.1"/>
    <property type="molecule type" value="Genomic_DNA"/>
</dbReference>
<evidence type="ECO:0000313" key="6">
    <source>
        <dbReference type="EMBL" id="PFH38481.1"/>
    </source>
</evidence>
<dbReference type="InterPro" id="IPR023393">
    <property type="entry name" value="START-like_dom_sf"/>
</dbReference>
<feature type="compositionally biased region" description="Basic and acidic residues" evidence="4">
    <location>
        <begin position="729"/>
        <end position="741"/>
    </location>
</feature>
<feature type="compositionally biased region" description="Polar residues" evidence="4">
    <location>
        <begin position="130"/>
        <end position="142"/>
    </location>
</feature>
<dbReference type="InterPro" id="IPR044996">
    <property type="entry name" value="COQ10-like"/>
</dbReference>
<evidence type="ECO:0000256" key="4">
    <source>
        <dbReference type="SAM" id="MobiDB-lite"/>
    </source>
</evidence>
<feature type="region of interest" description="Disordered" evidence="4">
    <location>
        <begin position="129"/>
        <end position="151"/>
    </location>
</feature>
<comment type="subunit">
    <text evidence="2">Interacts with coenzyme Q.</text>
</comment>
<feature type="compositionally biased region" description="Basic and acidic residues" evidence="4">
    <location>
        <begin position="750"/>
        <end position="771"/>
    </location>
</feature>
<dbReference type="GeneID" id="40305885"/>
<comment type="function">
    <text evidence="3">Required for the function of coenzyme Q in the respiratory chain. May serve as a chaperone or may be involved in the transport of Q6 from its site of synthesis to the catalytic sites of the respiratory complexes.</text>
</comment>
<protein>
    <submittedName>
        <fullName evidence="6">Polyketide cyclase/dehydrase</fullName>
    </submittedName>
</protein>
<dbReference type="AlphaFoldDB" id="A0A2A9MPA0"/>
<evidence type="ECO:0000256" key="1">
    <source>
        <dbReference type="ARBA" id="ARBA00006885"/>
    </source>
</evidence>
<dbReference type="VEuPathDB" id="ToxoDB:BESB_008230"/>
<feature type="region of interest" description="Disordered" evidence="4">
    <location>
        <begin position="403"/>
        <end position="473"/>
    </location>
</feature>
<dbReference type="OrthoDB" id="396860at2759"/>
<reference evidence="6 7" key="1">
    <citation type="submission" date="2017-09" db="EMBL/GenBank/DDBJ databases">
        <title>Genome sequencing of Besnoitia besnoiti strain Bb-Ger1.</title>
        <authorList>
            <person name="Schares G."/>
            <person name="Venepally P."/>
            <person name="Lorenzi H.A."/>
        </authorList>
    </citation>
    <scope>NUCLEOTIDE SEQUENCE [LARGE SCALE GENOMIC DNA]</scope>
    <source>
        <strain evidence="6 7">Bb-Ger1</strain>
    </source>
</reference>
<dbReference type="KEGG" id="bbes:BESB_008230"/>
<name>A0A2A9MPA0_BESBE</name>
<organism evidence="6 7">
    <name type="scientific">Besnoitia besnoiti</name>
    <name type="common">Apicomplexan protozoan</name>
    <dbReference type="NCBI Taxonomy" id="94643"/>
    <lineage>
        <taxon>Eukaryota</taxon>
        <taxon>Sar</taxon>
        <taxon>Alveolata</taxon>
        <taxon>Apicomplexa</taxon>
        <taxon>Conoidasida</taxon>
        <taxon>Coccidia</taxon>
        <taxon>Eucoccidiorida</taxon>
        <taxon>Eimeriorina</taxon>
        <taxon>Sarcocystidae</taxon>
        <taxon>Besnoitia</taxon>
    </lineage>
</organism>
<comment type="similarity">
    <text evidence="1">Belongs to the COQ10 family.</text>
</comment>
<comment type="caution">
    <text evidence="6">The sequence shown here is derived from an EMBL/GenBank/DDBJ whole genome shotgun (WGS) entry which is preliminary data.</text>
</comment>
<gene>
    <name evidence="6" type="ORF">BESB_008230</name>
</gene>
<dbReference type="Gene3D" id="3.30.530.20">
    <property type="match status" value="1"/>
</dbReference>
<dbReference type="SUPFAM" id="SSF55961">
    <property type="entry name" value="Bet v1-like"/>
    <property type="match status" value="1"/>
</dbReference>
<evidence type="ECO:0000313" key="7">
    <source>
        <dbReference type="Proteomes" id="UP000224006"/>
    </source>
</evidence>
<dbReference type="GO" id="GO:0045333">
    <property type="term" value="P:cellular respiration"/>
    <property type="evidence" value="ECO:0007669"/>
    <property type="project" value="InterPro"/>
</dbReference>
<keyword evidence="7" id="KW-1185">Reference proteome</keyword>
<dbReference type="PANTHER" id="PTHR12901">
    <property type="entry name" value="SPERM PROTEIN HOMOLOG"/>
    <property type="match status" value="1"/>
</dbReference>
<accession>A0A2A9MPA0</accession>
<evidence type="ECO:0000259" key="5">
    <source>
        <dbReference type="Pfam" id="PF03364"/>
    </source>
</evidence>
<feature type="domain" description="Coenzyme Q-binding protein COQ10 START" evidence="5">
    <location>
        <begin position="249"/>
        <end position="368"/>
    </location>
</feature>
<evidence type="ECO:0000256" key="2">
    <source>
        <dbReference type="ARBA" id="ARBA00011814"/>
    </source>
</evidence>
<dbReference type="PANTHER" id="PTHR12901:SF10">
    <property type="entry name" value="COENZYME Q-BINDING PROTEIN COQ10, MITOCHONDRIAL"/>
    <property type="match status" value="1"/>
</dbReference>
<dbReference type="GO" id="GO:0005739">
    <property type="term" value="C:mitochondrion"/>
    <property type="evidence" value="ECO:0007669"/>
    <property type="project" value="TreeGrafter"/>
</dbReference>
<feature type="region of interest" description="Disordered" evidence="4">
    <location>
        <begin position="169"/>
        <end position="188"/>
    </location>
</feature>
<feature type="region of interest" description="Disordered" evidence="4">
    <location>
        <begin position="724"/>
        <end position="771"/>
    </location>
</feature>
<feature type="compositionally biased region" description="Basic and acidic residues" evidence="4">
    <location>
        <begin position="454"/>
        <end position="467"/>
    </location>
</feature>
<dbReference type="RefSeq" id="XP_029222490.1">
    <property type="nucleotide sequence ID" value="XM_029359577.1"/>
</dbReference>
<sequence length="844" mass="91566">MLTTGASAGAACTRGRRGLPSCATAPFKGGRAQASARQRHFYSRRLSQSEAGAASDPGPQASSWFPHDATVHSSSEAESHRRLRYKRGAFKRMEKIAPGGLSEYASGLLRENGAFSSAWFPTRLPHAPTALSSVRDTPSRGTQEGRLGHFWSGLPSPSSLTALLPDVLSQHSPARPSPPHGASASARVPVGGQSHMALREDRGTKEPGQRLWGSQAATELIDADRDYRGSRVLWNSSPSCLRHSERRLVGVSAEEYFSVVQDVATYHEFVPWCKESRLLTPVRRHRDGQEKFEAELVVGFGIVSDRYTSSVSTLRPRGVNCWEFRPLPGTTRACSVDFTIEFEFNNVLHQHLAGVFLTDVAATMGRCFDARVTSLYGLSPLPASSNEAFAFRSAPSASLARLLESPSSSPNRHVRSARAAPSEPPPCETRERYVCNSRTPAPRSARGKAGGGFERQKTDSEAAREEGASCLSLADVEDGSRRLNSCTGGQDSVNPPDAERAEHMYVAEGCEARERRPLDRKLDDTPVVDDCLSSSPPPAILVQKEKCPATNADEILQRACDSTSVNDSQAAGVRETYSFCLSAQAANGFPSPADIAWLLRRLKHLREGPPFHVSCPRPAETSPPHPPSRPQDRASERRWLLAAPRGFLPRGLGQPRSQWLRACAARRRLSHAAWLAEATSPHPGLLSAGDARAVRQLLLGTSARAASAVIAVFLAFDRQTRARQAPVKDCGRSSEEGKDPVRGGGGRHAGRSDRLEEQEGQRQASCERRGAEPLHALRQSLGAEWELAAGGAAANDATDARDIRNDERELIEALRDVASQWREPSAGVAASFSRRSCRKPVEPA</sequence>
<dbReference type="Proteomes" id="UP000224006">
    <property type="component" value="Chromosome I"/>
</dbReference>
<proteinExistence type="inferred from homology"/>
<dbReference type="GO" id="GO:0048039">
    <property type="term" value="F:ubiquinone binding"/>
    <property type="evidence" value="ECO:0007669"/>
    <property type="project" value="InterPro"/>
</dbReference>
<feature type="region of interest" description="Disordered" evidence="4">
    <location>
        <begin position="1"/>
        <end position="81"/>
    </location>
</feature>
<dbReference type="STRING" id="94643.A0A2A9MPA0"/>
<dbReference type="Pfam" id="PF03364">
    <property type="entry name" value="Polyketide_cyc"/>
    <property type="match status" value="1"/>
</dbReference>
<feature type="region of interest" description="Disordered" evidence="4">
    <location>
        <begin position="610"/>
        <end position="635"/>
    </location>
</feature>
<dbReference type="InterPro" id="IPR005031">
    <property type="entry name" value="COQ10_START"/>
</dbReference>
<dbReference type="CDD" id="cd07813">
    <property type="entry name" value="COQ10p_like"/>
    <property type="match status" value="1"/>
</dbReference>